<dbReference type="InterPro" id="IPR000760">
    <property type="entry name" value="Inositol_monophosphatase-like"/>
</dbReference>
<feature type="binding site" evidence="1">
    <location>
        <position position="84"/>
    </location>
    <ligand>
        <name>Mg(2+)</name>
        <dbReference type="ChEBI" id="CHEBI:18420"/>
        <label>1</label>
        <note>catalytic</note>
    </ligand>
</feature>
<feature type="binding site" evidence="1">
    <location>
        <position position="65"/>
    </location>
    <ligand>
        <name>Mg(2+)</name>
        <dbReference type="ChEBI" id="CHEBI:18420"/>
        <label>1</label>
        <note>catalytic</note>
    </ligand>
</feature>
<protein>
    <submittedName>
        <fullName evidence="2">Inositol monophosphatase</fullName>
    </submittedName>
</protein>
<sequence>MYDGKKELSFLTRTMKDAWRACGGGTLNTRGKGAFDLVTDVDFAMERYIADAIRENFPGDTVVGEELNPLRELPSGRAWTVDPIDGTVNMAHGLPLFGVQCAFCLDGVPCSAAIYLPRFEEMYTATKGGGAKLNGVRISVSGRAAEDAVVSVGDYSHKTAAHAAGQIARVEKIFDRVTKLRHFGAASVDFAWFASGRTDGFMMYTRNLWDLVPGWLISEEAGGIALSVNGGKYNLCEEGIVVCASESIASLFRTAADELKGEKK</sequence>
<dbReference type="PRINTS" id="PR00377">
    <property type="entry name" value="IMPHPHTASES"/>
</dbReference>
<dbReference type="Gene3D" id="3.40.190.80">
    <property type="match status" value="1"/>
</dbReference>
<reference evidence="2" key="2">
    <citation type="journal article" date="2021" name="PeerJ">
        <title>Extensive microbial diversity within the chicken gut microbiome revealed by metagenomics and culture.</title>
        <authorList>
            <person name="Gilroy R."/>
            <person name="Ravi A."/>
            <person name="Getino M."/>
            <person name="Pursley I."/>
            <person name="Horton D.L."/>
            <person name="Alikhan N.F."/>
            <person name="Baker D."/>
            <person name="Gharbi K."/>
            <person name="Hall N."/>
            <person name="Watson M."/>
            <person name="Adriaenssens E.M."/>
            <person name="Foster-Nyarko E."/>
            <person name="Jarju S."/>
            <person name="Secka A."/>
            <person name="Antonio M."/>
            <person name="Oren A."/>
            <person name="Chaudhuri R.R."/>
            <person name="La Ragione R."/>
            <person name="Hildebrand F."/>
            <person name="Pallen M.J."/>
        </authorList>
    </citation>
    <scope>NUCLEOTIDE SEQUENCE</scope>
    <source>
        <strain evidence="2">1063</strain>
    </source>
</reference>
<keyword evidence="1" id="KW-0460">Magnesium</keyword>
<feature type="binding site" evidence="1">
    <location>
        <position position="210"/>
    </location>
    <ligand>
        <name>Mg(2+)</name>
        <dbReference type="ChEBI" id="CHEBI:18420"/>
        <label>1</label>
        <note>catalytic</note>
    </ligand>
</feature>
<keyword evidence="1" id="KW-0479">Metal-binding</keyword>
<dbReference type="GO" id="GO:0006020">
    <property type="term" value="P:inositol metabolic process"/>
    <property type="evidence" value="ECO:0007669"/>
    <property type="project" value="TreeGrafter"/>
</dbReference>
<dbReference type="Proteomes" id="UP000824088">
    <property type="component" value="Unassembled WGS sequence"/>
</dbReference>
<evidence type="ECO:0000313" key="3">
    <source>
        <dbReference type="Proteomes" id="UP000824088"/>
    </source>
</evidence>
<dbReference type="PANTHER" id="PTHR20854:SF4">
    <property type="entry name" value="INOSITOL-1-MONOPHOSPHATASE-RELATED"/>
    <property type="match status" value="1"/>
</dbReference>
<dbReference type="PANTHER" id="PTHR20854">
    <property type="entry name" value="INOSITOL MONOPHOSPHATASE"/>
    <property type="match status" value="1"/>
</dbReference>
<feature type="binding site" evidence="1">
    <location>
        <position position="82"/>
    </location>
    <ligand>
        <name>Mg(2+)</name>
        <dbReference type="ChEBI" id="CHEBI:18420"/>
        <label>1</label>
        <note>catalytic</note>
    </ligand>
</feature>
<dbReference type="SUPFAM" id="SSF56655">
    <property type="entry name" value="Carbohydrate phosphatase"/>
    <property type="match status" value="1"/>
</dbReference>
<dbReference type="Gene3D" id="3.30.540.10">
    <property type="entry name" value="Fructose-1,6-Bisphosphatase, subunit A, domain 1"/>
    <property type="match status" value="1"/>
</dbReference>
<feature type="binding site" evidence="1">
    <location>
        <position position="85"/>
    </location>
    <ligand>
        <name>Mg(2+)</name>
        <dbReference type="ChEBI" id="CHEBI:18420"/>
        <label>1</label>
        <note>catalytic</note>
    </ligand>
</feature>
<reference evidence="2" key="1">
    <citation type="submission" date="2020-10" db="EMBL/GenBank/DDBJ databases">
        <authorList>
            <person name="Gilroy R."/>
        </authorList>
    </citation>
    <scope>NUCLEOTIDE SEQUENCE</scope>
    <source>
        <strain evidence="2">1063</strain>
    </source>
</reference>
<dbReference type="EMBL" id="DVMN01000017">
    <property type="protein sequence ID" value="HIU20837.1"/>
    <property type="molecule type" value="Genomic_DNA"/>
</dbReference>
<gene>
    <name evidence="2" type="ORF">IAD51_01145</name>
</gene>
<organism evidence="2 3">
    <name type="scientific">Candidatus Limadaptatus stercorigallinarum</name>
    <dbReference type="NCBI Taxonomy" id="2840845"/>
    <lineage>
        <taxon>Bacteria</taxon>
        <taxon>Bacillati</taxon>
        <taxon>Bacillota</taxon>
        <taxon>Clostridia</taxon>
        <taxon>Eubacteriales</taxon>
        <taxon>Candidatus Limadaptatus</taxon>
    </lineage>
</organism>
<evidence type="ECO:0000256" key="1">
    <source>
        <dbReference type="PIRSR" id="PIRSR600760-2"/>
    </source>
</evidence>
<comment type="caution">
    <text evidence="2">The sequence shown here is derived from an EMBL/GenBank/DDBJ whole genome shotgun (WGS) entry which is preliminary data.</text>
</comment>
<dbReference type="GO" id="GO:0046872">
    <property type="term" value="F:metal ion binding"/>
    <property type="evidence" value="ECO:0007669"/>
    <property type="project" value="UniProtKB-KW"/>
</dbReference>
<name>A0A9D1HR85_9FIRM</name>
<evidence type="ECO:0000313" key="2">
    <source>
        <dbReference type="EMBL" id="HIU20837.1"/>
    </source>
</evidence>
<comment type="cofactor">
    <cofactor evidence="1">
        <name>Mg(2+)</name>
        <dbReference type="ChEBI" id="CHEBI:18420"/>
    </cofactor>
</comment>
<dbReference type="Pfam" id="PF00459">
    <property type="entry name" value="Inositol_P"/>
    <property type="match status" value="1"/>
</dbReference>
<dbReference type="GO" id="GO:0008934">
    <property type="term" value="F:inositol monophosphate 1-phosphatase activity"/>
    <property type="evidence" value="ECO:0007669"/>
    <property type="project" value="TreeGrafter"/>
</dbReference>
<dbReference type="AlphaFoldDB" id="A0A9D1HR85"/>
<accession>A0A9D1HR85</accession>
<dbReference type="GO" id="GO:0007165">
    <property type="term" value="P:signal transduction"/>
    <property type="evidence" value="ECO:0007669"/>
    <property type="project" value="TreeGrafter"/>
</dbReference>
<proteinExistence type="predicted"/>